<gene>
    <name evidence="1" type="ORF">SCARUB_02016</name>
</gene>
<dbReference type="AlphaFoldDB" id="A0A1E3XB27"/>
<dbReference type="EMBL" id="MAYW01000046">
    <property type="protein sequence ID" value="ODS32857.1"/>
    <property type="molecule type" value="Genomic_DNA"/>
</dbReference>
<organism evidence="1 2">
    <name type="scientific">Candidatus Scalindua rubra</name>
    <dbReference type="NCBI Taxonomy" id="1872076"/>
    <lineage>
        <taxon>Bacteria</taxon>
        <taxon>Pseudomonadati</taxon>
        <taxon>Planctomycetota</taxon>
        <taxon>Candidatus Brocadiia</taxon>
        <taxon>Candidatus Brocadiales</taxon>
        <taxon>Candidatus Scalinduaceae</taxon>
        <taxon>Candidatus Scalindua</taxon>
    </lineage>
</organism>
<evidence type="ECO:0000313" key="1">
    <source>
        <dbReference type="EMBL" id="ODS32857.1"/>
    </source>
</evidence>
<dbReference type="Proteomes" id="UP000094056">
    <property type="component" value="Unassembled WGS sequence"/>
</dbReference>
<evidence type="ECO:0000313" key="2">
    <source>
        <dbReference type="Proteomes" id="UP000094056"/>
    </source>
</evidence>
<proteinExistence type="predicted"/>
<reference evidence="1 2" key="1">
    <citation type="submission" date="2016-07" db="EMBL/GenBank/DDBJ databases">
        <title>Draft genome of Scalindua rubra, obtained from a brine-seawater interface in the Red Sea, sheds light on salt adaptation in anammox bacteria.</title>
        <authorList>
            <person name="Speth D.R."/>
            <person name="Lagkouvardos I."/>
            <person name="Wang Y."/>
            <person name="Qian P.-Y."/>
            <person name="Dutilh B.E."/>
            <person name="Jetten M.S."/>
        </authorList>
    </citation>
    <scope>NUCLEOTIDE SEQUENCE [LARGE SCALE GENOMIC DNA]</scope>
    <source>
        <strain evidence="1">BSI-1</strain>
    </source>
</reference>
<protein>
    <submittedName>
        <fullName evidence="1">Uncharacterized protein</fullName>
    </submittedName>
</protein>
<accession>A0A1E3XB27</accession>
<sequence>MDENKWKELRRNIKEENEYYWNTNRIPDGYYQAKVIACDILDNPMECALKDEEVSDTFLVDNTRPAILNLKTSIDPNSLDLHGRPGHTLIISGVAKDEMCNITDIQYSINSGDWQTAFPKDNIFDSKEESFLLKIPYISSEEHSVVINAVDAEDNIGSSRIVFNP</sequence>
<comment type="caution">
    <text evidence="1">The sequence shown here is derived from an EMBL/GenBank/DDBJ whole genome shotgun (WGS) entry which is preliminary data.</text>
</comment>
<name>A0A1E3XB27_9BACT</name>